<keyword evidence="3" id="KW-0949">S-adenosyl-L-methionine</keyword>
<dbReference type="Pfam" id="PF13649">
    <property type="entry name" value="Methyltransf_25"/>
    <property type="match status" value="1"/>
</dbReference>
<dbReference type="Proteomes" id="UP000518188">
    <property type="component" value="Unassembled WGS sequence"/>
</dbReference>
<evidence type="ECO:0000256" key="1">
    <source>
        <dbReference type="ARBA" id="ARBA00022603"/>
    </source>
</evidence>
<dbReference type="RefSeq" id="WP_044520370.1">
    <property type="nucleotide sequence ID" value="NZ_HG322952.1"/>
</dbReference>
<feature type="domain" description="Methyltransferase" evidence="4">
    <location>
        <begin position="46"/>
        <end position="138"/>
    </location>
</feature>
<dbReference type="CDD" id="cd02440">
    <property type="entry name" value="AdoMet_MTases"/>
    <property type="match status" value="1"/>
</dbReference>
<dbReference type="GO" id="GO:0032259">
    <property type="term" value="P:methylation"/>
    <property type="evidence" value="ECO:0007669"/>
    <property type="project" value="UniProtKB-KW"/>
</dbReference>
<organism evidence="5 6">
    <name type="scientific">Mycolicibacterium septicum DSM 44393</name>
    <dbReference type="NCBI Taxonomy" id="1341646"/>
    <lineage>
        <taxon>Bacteria</taxon>
        <taxon>Bacillati</taxon>
        <taxon>Actinomycetota</taxon>
        <taxon>Actinomycetes</taxon>
        <taxon>Mycobacteriales</taxon>
        <taxon>Mycobacteriaceae</taxon>
        <taxon>Mycolicibacterium</taxon>
    </lineage>
</organism>
<dbReference type="InterPro" id="IPR041698">
    <property type="entry name" value="Methyltransf_25"/>
</dbReference>
<keyword evidence="1 5" id="KW-0489">Methyltransferase</keyword>
<gene>
    <name evidence="5" type="ORF">HGA11_16410</name>
</gene>
<dbReference type="GO" id="GO:0008168">
    <property type="term" value="F:methyltransferase activity"/>
    <property type="evidence" value="ECO:0007669"/>
    <property type="project" value="UniProtKB-KW"/>
</dbReference>
<dbReference type="AlphaFoldDB" id="A0A7X6RXD7"/>
<keyword evidence="2 5" id="KW-0808">Transferase</keyword>
<sequence>MSSRQRLFRWLYRLGFTPWDGHPLAHSLTKLVEGTTHPLSPPGTALDLGCGTGDNAVYLARHGWRVTGVDYVVKPLKKARAKAGGLPVIFVKADVTQLSSSGIGAGFQLIIDSGCLHGMSAADRDAYVREVSAVAAPGAQLLIVAFIPGASMGVPGIGFEEVQRRFKDGWTLLSSGDEPAMDQNGTSRARHYLFAHSA</sequence>
<evidence type="ECO:0000256" key="2">
    <source>
        <dbReference type="ARBA" id="ARBA00022679"/>
    </source>
</evidence>
<reference evidence="5 6" key="1">
    <citation type="submission" date="2020-04" db="EMBL/GenBank/DDBJ databases">
        <title>MicrobeNet Type strains.</title>
        <authorList>
            <person name="Nicholson A.C."/>
        </authorList>
    </citation>
    <scope>NUCLEOTIDE SEQUENCE [LARGE SCALE GENOMIC DNA]</scope>
    <source>
        <strain evidence="5 6">ATCC 700731</strain>
    </source>
</reference>
<dbReference type="PANTHER" id="PTHR43464:SF19">
    <property type="entry name" value="UBIQUINONE BIOSYNTHESIS O-METHYLTRANSFERASE, MITOCHONDRIAL"/>
    <property type="match status" value="1"/>
</dbReference>
<dbReference type="PANTHER" id="PTHR43464">
    <property type="entry name" value="METHYLTRANSFERASE"/>
    <property type="match status" value="1"/>
</dbReference>
<dbReference type="Gene3D" id="3.40.50.150">
    <property type="entry name" value="Vaccinia Virus protein VP39"/>
    <property type="match status" value="1"/>
</dbReference>
<evidence type="ECO:0000256" key="3">
    <source>
        <dbReference type="ARBA" id="ARBA00022691"/>
    </source>
</evidence>
<dbReference type="EMBL" id="JAAXPJ010000006">
    <property type="protein sequence ID" value="NKZ12565.1"/>
    <property type="molecule type" value="Genomic_DNA"/>
</dbReference>
<accession>A0A7X6RXD7</accession>
<name>A0A7X6RXD7_9MYCO</name>
<evidence type="ECO:0000313" key="5">
    <source>
        <dbReference type="EMBL" id="NKZ12565.1"/>
    </source>
</evidence>
<evidence type="ECO:0000313" key="6">
    <source>
        <dbReference type="Proteomes" id="UP000518188"/>
    </source>
</evidence>
<dbReference type="SUPFAM" id="SSF53335">
    <property type="entry name" value="S-adenosyl-L-methionine-dependent methyltransferases"/>
    <property type="match status" value="1"/>
</dbReference>
<dbReference type="InterPro" id="IPR029063">
    <property type="entry name" value="SAM-dependent_MTases_sf"/>
</dbReference>
<evidence type="ECO:0000259" key="4">
    <source>
        <dbReference type="Pfam" id="PF13649"/>
    </source>
</evidence>
<comment type="caution">
    <text evidence="5">The sequence shown here is derived from an EMBL/GenBank/DDBJ whole genome shotgun (WGS) entry which is preliminary data.</text>
</comment>
<protein>
    <submittedName>
        <fullName evidence="5">Class I SAM-dependent methyltransferase</fullName>
    </submittedName>
</protein>
<proteinExistence type="predicted"/>